<dbReference type="SUPFAM" id="SSF47203">
    <property type="entry name" value="Acyl-CoA dehydrogenase C-terminal domain-like"/>
    <property type="match status" value="1"/>
</dbReference>
<dbReference type="Pfam" id="PF02771">
    <property type="entry name" value="Acyl-CoA_dh_N"/>
    <property type="match status" value="1"/>
</dbReference>
<dbReference type="InterPro" id="IPR036250">
    <property type="entry name" value="AcylCo_DH-like_C"/>
</dbReference>
<feature type="domain" description="Acyl-CoA dehydrogenase/oxidase N-terminal" evidence="7">
    <location>
        <begin position="27"/>
        <end position="87"/>
    </location>
</feature>
<evidence type="ECO:0000256" key="3">
    <source>
        <dbReference type="ARBA" id="ARBA00022630"/>
    </source>
</evidence>
<dbReference type="RefSeq" id="WP_183124202.1">
    <property type="nucleotide sequence ID" value="NZ_JACJHR010000019.1"/>
</dbReference>
<organism evidence="8 9">
    <name type="scientific">Amycolatopsis echigonensis</name>
    <dbReference type="NCBI Taxonomy" id="2576905"/>
    <lineage>
        <taxon>Bacteria</taxon>
        <taxon>Bacillati</taxon>
        <taxon>Actinomycetota</taxon>
        <taxon>Actinomycetes</taxon>
        <taxon>Pseudonocardiales</taxon>
        <taxon>Pseudonocardiaceae</taxon>
        <taxon>Amycolatopsis</taxon>
    </lineage>
</organism>
<comment type="cofactor">
    <cofactor evidence="1">
        <name>FAD</name>
        <dbReference type="ChEBI" id="CHEBI:57692"/>
    </cofactor>
</comment>
<keyword evidence="5" id="KW-0560">Oxidoreductase</keyword>
<proteinExistence type="inferred from homology"/>
<sequence>MTELPDPPSADPDLVATVREVIADESPGRWDRLAGLGLTRLTAPEAEGGSGAGWREAAVVVGELAAQGKALPVGEHDLLAGWLLRSAGLPGDDRRRTAAILRDGTAAEVPFAAESERVVCLWQDGPVWRVADVPADSLTITSGENLAGEPRDTVTVADEVAGAPVGPAVAGQFELRAALLRAIQVVGALEAACALAIEHVTTRKQFGRPLAKFQAVQHLLADLAAEATLARAAVDAAVDTAAAADSPDEFAVAVARSCAGHAASVVVRHAHQLHGAIGTAQEHFLHRLTLPVLAWRAEYGTTEQWDARVAATASAAGPDGLWGLVTGT</sequence>
<dbReference type="InterPro" id="IPR009100">
    <property type="entry name" value="AcylCoA_DH/oxidase_NM_dom_sf"/>
</dbReference>
<dbReference type="InterPro" id="IPR037069">
    <property type="entry name" value="AcylCoA_DH/ox_N_sf"/>
</dbReference>
<comment type="similarity">
    <text evidence="2">Belongs to the acyl-CoA dehydrogenase family.</text>
</comment>
<evidence type="ECO:0000313" key="8">
    <source>
        <dbReference type="EMBL" id="MBB2500515.1"/>
    </source>
</evidence>
<evidence type="ECO:0000256" key="1">
    <source>
        <dbReference type="ARBA" id="ARBA00001974"/>
    </source>
</evidence>
<dbReference type="GO" id="GO:0050660">
    <property type="term" value="F:flavin adenine dinucleotide binding"/>
    <property type="evidence" value="ECO:0007669"/>
    <property type="project" value="InterPro"/>
</dbReference>
<evidence type="ECO:0000256" key="4">
    <source>
        <dbReference type="ARBA" id="ARBA00022827"/>
    </source>
</evidence>
<dbReference type="Gene3D" id="1.20.140.10">
    <property type="entry name" value="Butyryl-CoA Dehydrogenase, subunit A, domain 3"/>
    <property type="match status" value="1"/>
</dbReference>
<dbReference type="PANTHER" id="PTHR43884:SF20">
    <property type="entry name" value="ACYL-COA DEHYDROGENASE FADE28"/>
    <property type="match status" value="1"/>
</dbReference>
<evidence type="ECO:0000259" key="6">
    <source>
        <dbReference type="Pfam" id="PF00441"/>
    </source>
</evidence>
<accession>A0A8E1VY56</accession>
<gene>
    <name evidence="8" type="ORF">H5411_15450</name>
</gene>
<protein>
    <submittedName>
        <fullName evidence="8">Acyl-CoA dehydrogenase family protein</fullName>
    </submittedName>
</protein>
<name>A0A8E1VY56_9PSEU</name>
<dbReference type="AlphaFoldDB" id="A0A8E1VY56"/>
<evidence type="ECO:0000256" key="5">
    <source>
        <dbReference type="ARBA" id="ARBA00023002"/>
    </source>
</evidence>
<dbReference type="EMBL" id="JACJHR010000019">
    <property type="protein sequence ID" value="MBB2500515.1"/>
    <property type="molecule type" value="Genomic_DNA"/>
</dbReference>
<dbReference type="PANTHER" id="PTHR43884">
    <property type="entry name" value="ACYL-COA DEHYDROGENASE"/>
    <property type="match status" value="1"/>
</dbReference>
<dbReference type="InterPro" id="IPR009075">
    <property type="entry name" value="AcylCo_DH/oxidase_C"/>
</dbReference>
<dbReference type="SUPFAM" id="SSF56645">
    <property type="entry name" value="Acyl-CoA dehydrogenase NM domain-like"/>
    <property type="match status" value="1"/>
</dbReference>
<dbReference type="Proteomes" id="UP000550260">
    <property type="component" value="Unassembled WGS sequence"/>
</dbReference>
<keyword evidence="4" id="KW-0274">FAD</keyword>
<reference evidence="8 9" key="1">
    <citation type="submission" date="2020-08" db="EMBL/GenBank/DDBJ databases">
        <title>Amycolatopsis echigonensis JCM 21831.</title>
        <authorList>
            <person name="Tedsree N."/>
            <person name="Kuncharoen N."/>
            <person name="Likhitwitayawuid K."/>
            <person name="Tanasupawat S."/>
        </authorList>
    </citation>
    <scope>NUCLEOTIDE SEQUENCE [LARGE SCALE GENOMIC DNA]</scope>
    <source>
        <strain evidence="8 9">JCM 21831</strain>
    </source>
</reference>
<evidence type="ECO:0000313" key="9">
    <source>
        <dbReference type="Proteomes" id="UP000550260"/>
    </source>
</evidence>
<dbReference type="Gene3D" id="1.10.540.10">
    <property type="entry name" value="Acyl-CoA dehydrogenase/oxidase, N-terminal domain"/>
    <property type="match status" value="1"/>
</dbReference>
<dbReference type="GO" id="GO:0003995">
    <property type="term" value="F:acyl-CoA dehydrogenase activity"/>
    <property type="evidence" value="ECO:0007669"/>
    <property type="project" value="TreeGrafter"/>
</dbReference>
<feature type="domain" description="Acyl-CoA dehydrogenase/oxidase C-terminal" evidence="6">
    <location>
        <begin position="179"/>
        <end position="303"/>
    </location>
</feature>
<evidence type="ECO:0000259" key="7">
    <source>
        <dbReference type="Pfam" id="PF02771"/>
    </source>
</evidence>
<evidence type="ECO:0000256" key="2">
    <source>
        <dbReference type="ARBA" id="ARBA00009347"/>
    </source>
</evidence>
<dbReference type="InterPro" id="IPR013786">
    <property type="entry name" value="AcylCoA_DH/ox_N"/>
</dbReference>
<keyword evidence="3" id="KW-0285">Flavoprotein</keyword>
<dbReference type="Pfam" id="PF00441">
    <property type="entry name" value="Acyl-CoA_dh_1"/>
    <property type="match status" value="1"/>
</dbReference>
<comment type="caution">
    <text evidence="8">The sequence shown here is derived from an EMBL/GenBank/DDBJ whole genome shotgun (WGS) entry which is preliminary data.</text>
</comment>